<accession>A0A9D2UIX4</accession>
<sequence length="279" mass="31791">MQNLTNYHSHSLYCDGHAPITSFIDEALRQGFTSYGVSPHAPLPWPTRWTMLDIEMPVYLYEMKCLKERYRGKIELYCGLEIDYIDSVINPHATIFHDEALDYKIGSVHLVYNRSGELVDIDLNAERFIKVIHDKFDNDVEYVIDKYFEAETDMLMTGGFDIVGHLDKISRNVETFHKGVTSGRHYSGLVTKVIETAVKMGYIIEVNTKAFEKQGITFVNREHYPLLADLRAKVVVNSDSHYPALINAGRMQALDDLKTAGVTCVMQLHHGKWCSVPIG</sequence>
<dbReference type="Proteomes" id="UP000787625">
    <property type="component" value="Unassembled WGS sequence"/>
</dbReference>
<dbReference type="AlphaFoldDB" id="A0A9D2UIX4"/>
<dbReference type="EMBL" id="DWUP01000137">
    <property type="protein sequence ID" value="HJD53277.1"/>
    <property type="molecule type" value="Genomic_DNA"/>
</dbReference>
<keyword evidence="6 8" id="KW-0368">Histidine biosynthesis</keyword>
<dbReference type="InterPro" id="IPR016195">
    <property type="entry name" value="Pol/histidinol_Pase-like"/>
</dbReference>
<protein>
    <recommendedName>
        <fullName evidence="3 8">Histidinol-phosphatase</fullName>
        <shortName evidence="8">HolPase</shortName>
        <ecNumber evidence="3 8">3.1.3.15</ecNumber>
    </recommendedName>
</protein>
<dbReference type="SUPFAM" id="SSF89550">
    <property type="entry name" value="PHP domain-like"/>
    <property type="match status" value="1"/>
</dbReference>
<dbReference type="CDD" id="cd12110">
    <property type="entry name" value="PHP_HisPPase_Hisj_like"/>
    <property type="match status" value="1"/>
</dbReference>
<dbReference type="Gene3D" id="3.20.20.140">
    <property type="entry name" value="Metal-dependent hydrolases"/>
    <property type="match status" value="1"/>
</dbReference>
<comment type="similarity">
    <text evidence="2 8">Belongs to the PHP hydrolase family. HisK subfamily.</text>
</comment>
<dbReference type="InterPro" id="IPR010140">
    <property type="entry name" value="Histidinol_P_phosphatase_HisJ"/>
</dbReference>
<evidence type="ECO:0000256" key="1">
    <source>
        <dbReference type="ARBA" id="ARBA00004970"/>
    </source>
</evidence>
<gene>
    <name evidence="10" type="ORF">IAA93_06095</name>
</gene>
<comment type="catalytic activity">
    <reaction evidence="7 8">
        <text>L-histidinol phosphate + H2O = L-histidinol + phosphate</text>
        <dbReference type="Rhea" id="RHEA:14465"/>
        <dbReference type="ChEBI" id="CHEBI:15377"/>
        <dbReference type="ChEBI" id="CHEBI:43474"/>
        <dbReference type="ChEBI" id="CHEBI:57699"/>
        <dbReference type="ChEBI" id="CHEBI:57980"/>
        <dbReference type="EC" id="3.1.3.15"/>
    </reaction>
</comment>
<keyword evidence="5 8" id="KW-0378">Hydrolase</keyword>
<evidence type="ECO:0000256" key="8">
    <source>
        <dbReference type="RuleBase" id="RU366003"/>
    </source>
</evidence>
<dbReference type="GO" id="GO:0005737">
    <property type="term" value="C:cytoplasm"/>
    <property type="evidence" value="ECO:0007669"/>
    <property type="project" value="TreeGrafter"/>
</dbReference>
<evidence type="ECO:0000259" key="9">
    <source>
        <dbReference type="Pfam" id="PF02811"/>
    </source>
</evidence>
<name>A0A9D2UIX4_9BACT</name>
<evidence type="ECO:0000256" key="3">
    <source>
        <dbReference type="ARBA" id="ARBA00013085"/>
    </source>
</evidence>
<reference evidence="10" key="1">
    <citation type="journal article" date="2021" name="PeerJ">
        <title>Extensive microbial diversity within the chicken gut microbiome revealed by metagenomics and culture.</title>
        <authorList>
            <person name="Gilroy R."/>
            <person name="Ravi A."/>
            <person name="Getino M."/>
            <person name="Pursley I."/>
            <person name="Horton D.L."/>
            <person name="Alikhan N.F."/>
            <person name="Baker D."/>
            <person name="Gharbi K."/>
            <person name="Hall N."/>
            <person name="Watson M."/>
            <person name="Adriaenssens E.M."/>
            <person name="Foster-Nyarko E."/>
            <person name="Jarju S."/>
            <person name="Secka A."/>
            <person name="Antonio M."/>
            <person name="Oren A."/>
            <person name="Chaudhuri R.R."/>
            <person name="La Ragione R."/>
            <person name="Hildebrand F."/>
            <person name="Pallen M.J."/>
        </authorList>
    </citation>
    <scope>NUCLEOTIDE SEQUENCE</scope>
    <source>
        <strain evidence="10">MalCec1-1739</strain>
    </source>
</reference>
<dbReference type="PANTHER" id="PTHR21039">
    <property type="entry name" value="HISTIDINOL PHOSPHATASE-RELATED"/>
    <property type="match status" value="1"/>
</dbReference>
<evidence type="ECO:0000256" key="2">
    <source>
        <dbReference type="ARBA" id="ARBA00009152"/>
    </source>
</evidence>
<comment type="pathway">
    <text evidence="1 8">Amino-acid biosynthesis; L-histidine biosynthesis; L-histidine from 5-phospho-alpha-D-ribose 1-diphosphate: step 8/9.</text>
</comment>
<evidence type="ECO:0000256" key="5">
    <source>
        <dbReference type="ARBA" id="ARBA00022801"/>
    </source>
</evidence>
<dbReference type="EC" id="3.1.3.15" evidence="3 8"/>
<dbReference type="PANTHER" id="PTHR21039:SF0">
    <property type="entry name" value="HISTIDINOL-PHOSPHATASE"/>
    <property type="match status" value="1"/>
</dbReference>
<reference evidence="10" key="2">
    <citation type="submission" date="2021-04" db="EMBL/GenBank/DDBJ databases">
        <authorList>
            <person name="Gilroy R."/>
        </authorList>
    </citation>
    <scope>NUCLEOTIDE SEQUENCE</scope>
    <source>
        <strain evidence="10">MalCec1-1739</strain>
    </source>
</reference>
<evidence type="ECO:0000313" key="11">
    <source>
        <dbReference type="Proteomes" id="UP000787625"/>
    </source>
</evidence>
<dbReference type="GO" id="GO:0004401">
    <property type="term" value="F:histidinol-phosphatase activity"/>
    <property type="evidence" value="ECO:0007669"/>
    <property type="project" value="UniProtKB-UniRule"/>
</dbReference>
<dbReference type="Pfam" id="PF02811">
    <property type="entry name" value="PHP"/>
    <property type="match status" value="1"/>
</dbReference>
<evidence type="ECO:0000256" key="6">
    <source>
        <dbReference type="ARBA" id="ARBA00023102"/>
    </source>
</evidence>
<keyword evidence="4 8" id="KW-0028">Amino-acid biosynthesis</keyword>
<evidence type="ECO:0000256" key="7">
    <source>
        <dbReference type="ARBA" id="ARBA00049158"/>
    </source>
</evidence>
<feature type="domain" description="PHP" evidence="9">
    <location>
        <begin position="7"/>
        <end position="208"/>
    </location>
</feature>
<proteinExistence type="inferred from homology"/>
<organism evidence="10 11">
    <name type="scientific">Candidatus Avibacteroides avistercoris</name>
    <dbReference type="NCBI Taxonomy" id="2840690"/>
    <lineage>
        <taxon>Bacteria</taxon>
        <taxon>Pseudomonadati</taxon>
        <taxon>Bacteroidota</taxon>
        <taxon>Bacteroidia</taxon>
        <taxon>Bacteroidales</taxon>
        <taxon>Bacteroidaceae</taxon>
        <taxon>Bacteroidaceae incertae sedis</taxon>
        <taxon>Candidatus Avibacteroides</taxon>
    </lineage>
</organism>
<dbReference type="NCBIfam" id="TIGR01856">
    <property type="entry name" value="hisJ_fam"/>
    <property type="match status" value="1"/>
</dbReference>
<evidence type="ECO:0000313" key="10">
    <source>
        <dbReference type="EMBL" id="HJD53277.1"/>
    </source>
</evidence>
<comment type="caution">
    <text evidence="10">The sequence shown here is derived from an EMBL/GenBank/DDBJ whole genome shotgun (WGS) entry which is preliminary data.</text>
</comment>
<evidence type="ECO:0000256" key="4">
    <source>
        <dbReference type="ARBA" id="ARBA00022605"/>
    </source>
</evidence>
<dbReference type="GO" id="GO:0000105">
    <property type="term" value="P:L-histidine biosynthetic process"/>
    <property type="evidence" value="ECO:0007669"/>
    <property type="project" value="UniProtKB-UniRule"/>
</dbReference>
<dbReference type="InterPro" id="IPR004013">
    <property type="entry name" value="PHP_dom"/>
</dbReference>